<proteinExistence type="predicted"/>
<dbReference type="EMBL" id="MN740676">
    <property type="protein sequence ID" value="QHS80250.1"/>
    <property type="molecule type" value="Genomic_DNA"/>
</dbReference>
<protein>
    <submittedName>
        <fullName evidence="1">Uncharacterized protein</fullName>
    </submittedName>
</protein>
<evidence type="ECO:0000313" key="1">
    <source>
        <dbReference type="EMBL" id="QHS80250.1"/>
    </source>
</evidence>
<organism evidence="1">
    <name type="scientific">viral metagenome</name>
    <dbReference type="NCBI Taxonomy" id="1070528"/>
    <lineage>
        <taxon>unclassified sequences</taxon>
        <taxon>metagenomes</taxon>
        <taxon>organismal metagenomes</taxon>
    </lineage>
</organism>
<name>A0A6C0ALD0_9ZZZZ</name>
<dbReference type="AlphaFoldDB" id="A0A6C0ALD0"/>
<accession>A0A6C0ALD0</accession>
<reference evidence="1" key="1">
    <citation type="journal article" date="2020" name="Nature">
        <title>Giant virus diversity and host interactions through global metagenomics.</title>
        <authorList>
            <person name="Schulz F."/>
            <person name="Roux S."/>
            <person name="Paez-Espino D."/>
            <person name="Jungbluth S."/>
            <person name="Walsh D.A."/>
            <person name="Denef V.J."/>
            <person name="McMahon K.D."/>
            <person name="Konstantinidis K.T."/>
            <person name="Eloe-Fadrosh E.A."/>
            <person name="Kyrpides N.C."/>
            <person name="Woyke T."/>
        </authorList>
    </citation>
    <scope>NUCLEOTIDE SEQUENCE</scope>
    <source>
        <strain evidence="1">GVMAG-S-1039698-54</strain>
    </source>
</reference>
<sequence>MLKSQPQSKKLTNKNLALLKWILCETGVENYTFDQKQCVKLYNDYLKIDRENTNYNKSQKEE</sequence>